<proteinExistence type="predicted"/>
<comment type="caution">
    <text evidence="1">The sequence shown here is derived from an EMBL/GenBank/DDBJ whole genome shotgun (WGS) entry which is preliminary data.</text>
</comment>
<organism evidence="1 2">
    <name type="scientific">Rhizobium azibense</name>
    <dbReference type="NCBI Taxonomy" id="1136135"/>
    <lineage>
        <taxon>Bacteria</taxon>
        <taxon>Pseudomonadati</taxon>
        <taxon>Pseudomonadota</taxon>
        <taxon>Alphaproteobacteria</taxon>
        <taxon>Hyphomicrobiales</taxon>
        <taxon>Rhizobiaceae</taxon>
        <taxon>Rhizobium/Agrobacterium group</taxon>
        <taxon>Rhizobium</taxon>
    </lineage>
</organism>
<protein>
    <submittedName>
        <fullName evidence="1">Uncharacterized protein</fullName>
    </submittedName>
</protein>
<dbReference type="EMBL" id="SMBK01000013">
    <property type="protein sequence ID" value="TCU34108.1"/>
    <property type="molecule type" value="Genomic_DNA"/>
</dbReference>
<sequence>MSAWRGVAETVGAGMVATARLALPLARWRGNGEG</sequence>
<evidence type="ECO:0000313" key="1">
    <source>
        <dbReference type="EMBL" id="TCU34108.1"/>
    </source>
</evidence>
<accession>A0A4R3REY7</accession>
<evidence type="ECO:0000313" key="2">
    <source>
        <dbReference type="Proteomes" id="UP000295507"/>
    </source>
</evidence>
<reference evidence="1 2" key="1">
    <citation type="submission" date="2019-03" db="EMBL/GenBank/DDBJ databases">
        <title>Genomic Encyclopedia of Type Strains, Phase IV (KMG-V): Genome sequencing to study the core and pangenomes of soil and plant-associated prokaryotes.</title>
        <authorList>
            <person name="Whitman W."/>
        </authorList>
    </citation>
    <scope>NUCLEOTIDE SEQUENCE [LARGE SCALE GENOMIC DNA]</scope>
    <source>
        <strain evidence="1 2">IE4868</strain>
    </source>
</reference>
<gene>
    <name evidence="1" type="ORF">EV129_11391</name>
</gene>
<dbReference type="Proteomes" id="UP000295507">
    <property type="component" value="Unassembled WGS sequence"/>
</dbReference>
<dbReference type="AlphaFoldDB" id="A0A4R3REY7"/>
<name>A0A4R3REY7_9HYPH</name>